<protein>
    <submittedName>
        <fullName evidence="2">Uncharacterized protein involved in response to NO</fullName>
    </submittedName>
</protein>
<keyword evidence="3" id="KW-1185">Reference proteome</keyword>
<dbReference type="InterPro" id="IPR010266">
    <property type="entry name" value="NnrS"/>
</dbReference>
<dbReference type="EMBL" id="JACIGE010000006">
    <property type="protein sequence ID" value="MBB4247593.1"/>
    <property type="molecule type" value="Genomic_DNA"/>
</dbReference>
<keyword evidence="1" id="KW-0472">Membrane</keyword>
<dbReference type="RefSeq" id="WP_153116538.1">
    <property type="nucleotide sequence ID" value="NZ_JACIGE010000006.1"/>
</dbReference>
<dbReference type="OrthoDB" id="9770040at2"/>
<feature type="transmembrane region" description="Helical" evidence="1">
    <location>
        <begin position="243"/>
        <end position="260"/>
    </location>
</feature>
<evidence type="ECO:0000313" key="2">
    <source>
        <dbReference type="EMBL" id="MBB4247593.1"/>
    </source>
</evidence>
<gene>
    <name evidence="2" type="ORF">GGD90_001967</name>
</gene>
<keyword evidence="1" id="KW-1133">Transmembrane helix</keyword>
<feature type="transmembrane region" description="Helical" evidence="1">
    <location>
        <begin position="63"/>
        <end position="86"/>
    </location>
</feature>
<feature type="transmembrane region" description="Helical" evidence="1">
    <location>
        <begin position="272"/>
        <end position="296"/>
    </location>
</feature>
<name>A0A840G5E0_RHOTE</name>
<feature type="transmembrane region" description="Helical" evidence="1">
    <location>
        <begin position="302"/>
        <end position="320"/>
    </location>
</feature>
<feature type="transmembrane region" description="Helical" evidence="1">
    <location>
        <begin position="29"/>
        <end position="51"/>
    </location>
</feature>
<accession>A0A840G5E0</accession>
<feature type="transmembrane region" description="Helical" evidence="1">
    <location>
        <begin position="220"/>
        <end position="237"/>
    </location>
</feature>
<evidence type="ECO:0000313" key="3">
    <source>
        <dbReference type="Proteomes" id="UP000587070"/>
    </source>
</evidence>
<evidence type="ECO:0000256" key="1">
    <source>
        <dbReference type="SAM" id="Phobius"/>
    </source>
</evidence>
<sequence>MAFISIDELTAKRIPPETFSLFALGFRPFFLLAALFGALAVPVWALVWALVLAGVVSTPLPGLWWHAHEMIFGFAAAVIVGFLFTAGKAWTGQQTPTGQLLAALAALWIAGRLAMALGDGVWVALVDAAFLPVCAAIFVGLLVRSRNKVNYFIGGLLSVLGLLNLGFHLARLHVLAVDPLSVLHFALCLIVLLETIIAGRVVPMFTLSAIRGVRQWRNKAFDYAAIACTGVALVLWAGDAGPWAAAVAVLAALLQIARTLGWNTWATRKNPLLWVLHVSHLWIPLGLLLLAAAQWQLLPRSAGIHALAIGATGGLIIGMITRTALGHTGRWLVAGPVETIAYALVHLAALTRVLTIAAIPAAASGGVHLAATLWALAFLLYFWRYRPFLTRARLDGKPG</sequence>
<comment type="caution">
    <text evidence="2">The sequence shown here is derived from an EMBL/GenBank/DDBJ whole genome shotgun (WGS) entry which is preliminary data.</text>
</comment>
<feature type="transmembrane region" description="Helical" evidence="1">
    <location>
        <begin position="98"/>
        <end position="115"/>
    </location>
</feature>
<dbReference type="AlphaFoldDB" id="A0A840G5E0"/>
<feature type="transmembrane region" description="Helical" evidence="1">
    <location>
        <begin position="182"/>
        <end position="208"/>
    </location>
</feature>
<feature type="transmembrane region" description="Helical" evidence="1">
    <location>
        <begin position="149"/>
        <end position="170"/>
    </location>
</feature>
<feature type="transmembrane region" description="Helical" evidence="1">
    <location>
        <begin position="121"/>
        <end position="142"/>
    </location>
</feature>
<feature type="transmembrane region" description="Helical" evidence="1">
    <location>
        <begin position="365"/>
        <end position="383"/>
    </location>
</feature>
<dbReference type="Proteomes" id="UP000587070">
    <property type="component" value="Unassembled WGS sequence"/>
</dbReference>
<organism evidence="2 3">
    <name type="scientific">Rhodocyclus tenuis</name>
    <name type="common">Rhodospirillum tenue</name>
    <dbReference type="NCBI Taxonomy" id="1066"/>
    <lineage>
        <taxon>Bacteria</taxon>
        <taxon>Pseudomonadati</taxon>
        <taxon>Pseudomonadota</taxon>
        <taxon>Betaproteobacteria</taxon>
        <taxon>Rhodocyclales</taxon>
        <taxon>Rhodocyclaceae</taxon>
        <taxon>Rhodocyclus</taxon>
    </lineage>
</organism>
<keyword evidence="1" id="KW-0812">Transmembrane</keyword>
<feature type="transmembrane region" description="Helical" evidence="1">
    <location>
        <begin position="340"/>
        <end position="359"/>
    </location>
</feature>
<dbReference type="Pfam" id="PF05940">
    <property type="entry name" value="NnrS"/>
    <property type="match status" value="1"/>
</dbReference>
<reference evidence="2 3" key="1">
    <citation type="submission" date="2020-08" db="EMBL/GenBank/DDBJ databases">
        <title>Genome sequencing of Purple Non-Sulfur Bacteria from various extreme environments.</title>
        <authorList>
            <person name="Mayer M."/>
        </authorList>
    </citation>
    <scope>NUCLEOTIDE SEQUENCE [LARGE SCALE GENOMIC DNA]</scope>
    <source>
        <strain evidence="2 3">2761</strain>
    </source>
</reference>
<proteinExistence type="predicted"/>